<gene>
    <name evidence="10" type="ORF">SAMN05444351_3664</name>
</gene>
<dbReference type="OrthoDB" id="9815258at2"/>
<dbReference type="GO" id="GO:0015226">
    <property type="term" value="F:carnitine transmembrane transporter activity"/>
    <property type="evidence" value="ECO:0007669"/>
    <property type="project" value="TreeGrafter"/>
</dbReference>
<dbReference type="STRING" id="1070870.SAMN05444351_3664"/>
<keyword evidence="11" id="KW-1185">Reference proteome</keyword>
<dbReference type="SUPFAM" id="SSF161098">
    <property type="entry name" value="MetI-like"/>
    <property type="match status" value="1"/>
</dbReference>
<feature type="transmembrane region" description="Helical" evidence="7">
    <location>
        <begin position="134"/>
        <end position="161"/>
    </location>
</feature>
<evidence type="ECO:0000256" key="1">
    <source>
        <dbReference type="ARBA" id="ARBA00004141"/>
    </source>
</evidence>
<dbReference type="EMBL" id="FQVX01000003">
    <property type="protein sequence ID" value="SHG92236.1"/>
    <property type="molecule type" value="Genomic_DNA"/>
</dbReference>
<dbReference type="GO" id="GO:0043190">
    <property type="term" value="C:ATP-binding cassette (ABC) transporter complex"/>
    <property type="evidence" value="ECO:0007669"/>
    <property type="project" value="TreeGrafter"/>
</dbReference>
<keyword evidence="5 7" id="KW-1133">Transmembrane helix</keyword>
<evidence type="ECO:0000256" key="4">
    <source>
        <dbReference type="ARBA" id="ARBA00022692"/>
    </source>
</evidence>
<dbReference type="GO" id="GO:0031460">
    <property type="term" value="P:glycine betaine transport"/>
    <property type="evidence" value="ECO:0007669"/>
    <property type="project" value="TreeGrafter"/>
</dbReference>
<proteinExistence type="inferred from homology"/>
<comment type="similarity">
    <text evidence="7">Belongs to the binding-protein-dependent transport system permease family.</text>
</comment>
<dbReference type="RefSeq" id="WP_073421682.1">
    <property type="nucleotide sequence ID" value="NZ_FQVX01000003.1"/>
</dbReference>
<dbReference type="InterPro" id="IPR000515">
    <property type="entry name" value="MetI-like"/>
</dbReference>
<evidence type="ECO:0000259" key="9">
    <source>
        <dbReference type="PROSITE" id="PS50928"/>
    </source>
</evidence>
<dbReference type="PANTHER" id="PTHR47737">
    <property type="entry name" value="GLYCINE BETAINE/PROLINE BETAINE TRANSPORT SYSTEM PERMEASE PROTEIN PROW"/>
    <property type="match status" value="1"/>
</dbReference>
<sequence>MPHVPLGRWVSDLIDWLLATVPWLFDAVSAVMSALVEGLTDLLVTPPPVVWIVVFAVVALLLRGPWLALYTVLAFLLVVSLELWAETMQTLALVLVAAVIAAAIGVPLGILAARNRAVSVVVRPVLDFMQTTPVFVYLIPAVFFFGVGVVPGVVATILFAIPPGVRLTELGIRQVDREVVEAARAFGARPGQVLREVQLPLALPSIMAGVNQVIMLALSMVVTAGLLGAAGLGAVVVRAVTQLDVAAGFEGGLAVVLLAIFLDRLTGAFGQRAALSRFRAARAQRSLRDREPAAQAPVTGAAPAASPALETAPDR</sequence>
<feature type="compositionally biased region" description="Low complexity" evidence="8">
    <location>
        <begin position="293"/>
        <end position="315"/>
    </location>
</feature>
<dbReference type="Gene3D" id="1.10.3720.10">
    <property type="entry name" value="MetI-like"/>
    <property type="match status" value="1"/>
</dbReference>
<keyword evidence="2 7" id="KW-0813">Transport</keyword>
<dbReference type="CDD" id="cd06261">
    <property type="entry name" value="TM_PBP2"/>
    <property type="match status" value="1"/>
</dbReference>
<feature type="transmembrane region" description="Helical" evidence="7">
    <location>
        <begin position="243"/>
        <end position="262"/>
    </location>
</feature>
<evidence type="ECO:0000256" key="3">
    <source>
        <dbReference type="ARBA" id="ARBA00022475"/>
    </source>
</evidence>
<dbReference type="AlphaFoldDB" id="A0A1M5NRN6"/>
<dbReference type="Pfam" id="PF00528">
    <property type="entry name" value="BPD_transp_1"/>
    <property type="match status" value="1"/>
</dbReference>
<dbReference type="InterPro" id="IPR035906">
    <property type="entry name" value="MetI-like_sf"/>
</dbReference>
<feature type="transmembrane region" description="Helical" evidence="7">
    <location>
        <begin position="42"/>
        <end position="61"/>
    </location>
</feature>
<evidence type="ECO:0000256" key="6">
    <source>
        <dbReference type="ARBA" id="ARBA00023136"/>
    </source>
</evidence>
<dbReference type="GO" id="GO:0005275">
    <property type="term" value="F:amine transmembrane transporter activity"/>
    <property type="evidence" value="ECO:0007669"/>
    <property type="project" value="TreeGrafter"/>
</dbReference>
<feature type="region of interest" description="Disordered" evidence="8">
    <location>
        <begin position="286"/>
        <end position="315"/>
    </location>
</feature>
<feature type="domain" description="ABC transmembrane type-1" evidence="9">
    <location>
        <begin position="87"/>
        <end position="266"/>
    </location>
</feature>
<feature type="transmembrane region" description="Helical" evidence="7">
    <location>
        <begin position="16"/>
        <end position="35"/>
    </location>
</feature>
<reference evidence="10 11" key="1">
    <citation type="submission" date="2016-11" db="EMBL/GenBank/DDBJ databases">
        <authorList>
            <person name="Jaros S."/>
            <person name="Januszkiewicz K."/>
            <person name="Wedrychowicz H."/>
        </authorList>
    </citation>
    <scope>NUCLEOTIDE SEQUENCE [LARGE SCALE GENOMIC DNA]</scope>
    <source>
        <strain evidence="10 11">DSM 45408</strain>
    </source>
</reference>
<comment type="subcellular location">
    <subcellularLocation>
        <location evidence="7">Cell membrane</location>
        <topology evidence="7">Multi-pass membrane protein</topology>
    </subcellularLocation>
    <subcellularLocation>
        <location evidence="1">Membrane</location>
        <topology evidence="1">Multi-pass membrane protein</topology>
    </subcellularLocation>
</comment>
<dbReference type="FunFam" id="1.10.3720.10:FF:000001">
    <property type="entry name" value="Glycine betaine ABC transporter, permease"/>
    <property type="match status" value="1"/>
</dbReference>
<evidence type="ECO:0000256" key="8">
    <source>
        <dbReference type="SAM" id="MobiDB-lite"/>
    </source>
</evidence>
<organism evidence="10 11">
    <name type="scientific">Geodermatophilus nigrescens</name>
    <dbReference type="NCBI Taxonomy" id="1070870"/>
    <lineage>
        <taxon>Bacteria</taxon>
        <taxon>Bacillati</taxon>
        <taxon>Actinomycetota</taxon>
        <taxon>Actinomycetes</taxon>
        <taxon>Geodermatophilales</taxon>
        <taxon>Geodermatophilaceae</taxon>
        <taxon>Geodermatophilus</taxon>
    </lineage>
</organism>
<evidence type="ECO:0000313" key="11">
    <source>
        <dbReference type="Proteomes" id="UP000184471"/>
    </source>
</evidence>
<feature type="transmembrane region" description="Helical" evidence="7">
    <location>
        <begin position="213"/>
        <end position="237"/>
    </location>
</feature>
<feature type="transmembrane region" description="Helical" evidence="7">
    <location>
        <begin position="67"/>
        <end position="85"/>
    </location>
</feature>
<name>A0A1M5NRN6_9ACTN</name>
<evidence type="ECO:0000256" key="7">
    <source>
        <dbReference type="RuleBase" id="RU363032"/>
    </source>
</evidence>
<evidence type="ECO:0000256" key="2">
    <source>
        <dbReference type="ARBA" id="ARBA00022448"/>
    </source>
</evidence>
<evidence type="ECO:0000313" key="10">
    <source>
        <dbReference type="EMBL" id="SHG92236.1"/>
    </source>
</evidence>
<keyword evidence="4 7" id="KW-0812">Transmembrane</keyword>
<accession>A0A1M5NRN6</accession>
<protein>
    <submittedName>
        <fullName evidence="10">Glycine betaine/proline transport system permease protein</fullName>
    </submittedName>
</protein>
<dbReference type="Proteomes" id="UP000184471">
    <property type="component" value="Unassembled WGS sequence"/>
</dbReference>
<evidence type="ECO:0000256" key="5">
    <source>
        <dbReference type="ARBA" id="ARBA00022989"/>
    </source>
</evidence>
<keyword evidence="3" id="KW-1003">Cell membrane</keyword>
<feature type="transmembrane region" description="Helical" evidence="7">
    <location>
        <begin position="92"/>
        <end position="114"/>
    </location>
</feature>
<dbReference type="GO" id="GO:0015871">
    <property type="term" value="P:choline transport"/>
    <property type="evidence" value="ECO:0007669"/>
    <property type="project" value="TreeGrafter"/>
</dbReference>
<dbReference type="PROSITE" id="PS50928">
    <property type="entry name" value="ABC_TM1"/>
    <property type="match status" value="1"/>
</dbReference>
<keyword evidence="6 7" id="KW-0472">Membrane</keyword>
<dbReference type="PANTHER" id="PTHR47737:SF1">
    <property type="entry name" value="GLYCINE BETAINE_PROLINE BETAINE TRANSPORT SYSTEM PERMEASE PROTEIN PROW"/>
    <property type="match status" value="1"/>
</dbReference>